<organism evidence="1 2">
    <name type="scientific">Candidatus Woesebacteria bacterium CG07_land_8_20_14_0_80_44_9</name>
    <dbReference type="NCBI Taxonomy" id="1975058"/>
    <lineage>
        <taxon>Bacteria</taxon>
        <taxon>Candidatus Woeseibacteriota</taxon>
    </lineage>
</organism>
<evidence type="ECO:0000313" key="2">
    <source>
        <dbReference type="Proteomes" id="UP000231669"/>
    </source>
</evidence>
<accession>A0A2M6YEF5</accession>
<dbReference type="AlphaFoldDB" id="A0A2M6YEF5"/>
<proteinExistence type="predicted"/>
<dbReference type="Proteomes" id="UP000231669">
    <property type="component" value="Unassembled WGS sequence"/>
</dbReference>
<gene>
    <name evidence="1" type="ORF">COT08_01090</name>
</gene>
<sequence>MSVAVCKYFSFKERLVFFVYEGNFLEKVIPQASEKVLLGILFLRIVWLIVEPVTPIRLPTSNIFRPEL</sequence>
<name>A0A2M6YEF5_9BACT</name>
<reference evidence="2" key="1">
    <citation type="submission" date="2017-09" db="EMBL/GenBank/DDBJ databases">
        <title>Depth-based differentiation of microbial function through sediment-hosted aquifers and enrichment of novel symbionts in the deep terrestrial subsurface.</title>
        <authorList>
            <person name="Probst A.J."/>
            <person name="Ladd B."/>
            <person name="Jarett J.K."/>
            <person name="Geller-Mcgrath D.E."/>
            <person name="Sieber C.M.K."/>
            <person name="Emerson J.B."/>
            <person name="Anantharaman K."/>
            <person name="Thomas B.C."/>
            <person name="Malmstrom R."/>
            <person name="Stieglmeier M."/>
            <person name="Klingl A."/>
            <person name="Woyke T."/>
            <person name="Ryan C.M."/>
            <person name="Banfield J.F."/>
        </authorList>
    </citation>
    <scope>NUCLEOTIDE SEQUENCE [LARGE SCALE GENOMIC DNA]</scope>
</reference>
<protein>
    <submittedName>
        <fullName evidence="1">Uncharacterized protein</fullName>
    </submittedName>
</protein>
<evidence type="ECO:0000313" key="1">
    <source>
        <dbReference type="EMBL" id="PIU28544.1"/>
    </source>
</evidence>
<dbReference type="EMBL" id="PEXE01000026">
    <property type="protein sequence ID" value="PIU28544.1"/>
    <property type="molecule type" value="Genomic_DNA"/>
</dbReference>
<comment type="caution">
    <text evidence="1">The sequence shown here is derived from an EMBL/GenBank/DDBJ whole genome shotgun (WGS) entry which is preliminary data.</text>
</comment>